<protein>
    <submittedName>
        <fullName evidence="2">Uncharacterized protein</fullName>
    </submittedName>
</protein>
<accession>A0ABN9A338</accession>
<evidence type="ECO:0000313" key="2">
    <source>
        <dbReference type="EMBL" id="CAI9178349.1"/>
    </source>
</evidence>
<organism evidence="2 3">
    <name type="scientific">Rangifer tarandus platyrhynchus</name>
    <name type="common">Svalbard reindeer</name>
    <dbReference type="NCBI Taxonomy" id="3082113"/>
    <lineage>
        <taxon>Eukaryota</taxon>
        <taxon>Metazoa</taxon>
        <taxon>Chordata</taxon>
        <taxon>Craniata</taxon>
        <taxon>Vertebrata</taxon>
        <taxon>Euteleostomi</taxon>
        <taxon>Mammalia</taxon>
        <taxon>Eutheria</taxon>
        <taxon>Laurasiatheria</taxon>
        <taxon>Artiodactyla</taxon>
        <taxon>Ruminantia</taxon>
        <taxon>Pecora</taxon>
        <taxon>Cervidae</taxon>
        <taxon>Odocoileinae</taxon>
        <taxon>Rangifer</taxon>
    </lineage>
</organism>
<gene>
    <name evidence="2" type="ORF">MRATA1EN1_LOCUS27311</name>
</gene>
<sequence length="92" mass="9588">MCCPTARGGDGSARPDLLQPGFYTPPVAAARGGADSLGGVRTVLPDGPGWGRCSATALWPGFCTPPTKATRHSALRAICSGRTRPPKRLQRE</sequence>
<dbReference type="EMBL" id="OX459943">
    <property type="protein sequence ID" value="CAI9178349.1"/>
    <property type="molecule type" value="Genomic_DNA"/>
</dbReference>
<reference evidence="2" key="1">
    <citation type="submission" date="2023-04" db="EMBL/GenBank/DDBJ databases">
        <authorList>
            <consortium name="ELIXIR-Norway"/>
        </authorList>
    </citation>
    <scope>NUCLEOTIDE SEQUENCE [LARGE SCALE GENOMIC DNA]</scope>
</reference>
<evidence type="ECO:0000256" key="1">
    <source>
        <dbReference type="SAM" id="MobiDB-lite"/>
    </source>
</evidence>
<evidence type="ECO:0000313" key="3">
    <source>
        <dbReference type="Proteomes" id="UP001176941"/>
    </source>
</evidence>
<keyword evidence="3" id="KW-1185">Reference proteome</keyword>
<dbReference type="Proteomes" id="UP001176941">
    <property type="component" value="Chromosome 7"/>
</dbReference>
<name>A0ABN9A338_RANTA</name>
<feature type="region of interest" description="Disordered" evidence="1">
    <location>
        <begin position="1"/>
        <end position="20"/>
    </location>
</feature>
<proteinExistence type="predicted"/>